<evidence type="ECO:0000256" key="2">
    <source>
        <dbReference type="ARBA" id="ARBA00010991"/>
    </source>
</evidence>
<evidence type="ECO:0000256" key="1">
    <source>
        <dbReference type="ARBA" id="ARBA00004123"/>
    </source>
</evidence>
<comment type="subcellular location">
    <subcellularLocation>
        <location evidence="1">Nucleus</location>
    </subcellularLocation>
</comment>
<keyword evidence="5" id="KW-0539">Nucleus</keyword>
<organism evidence="6 7">
    <name type="scientific">Opisthorchis viverrini</name>
    <name type="common">Southeast Asian liver fluke</name>
    <dbReference type="NCBI Taxonomy" id="6198"/>
    <lineage>
        <taxon>Eukaryota</taxon>
        <taxon>Metazoa</taxon>
        <taxon>Spiralia</taxon>
        <taxon>Lophotrochozoa</taxon>
        <taxon>Platyhelminthes</taxon>
        <taxon>Trematoda</taxon>
        <taxon>Digenea</taxon>
        <taxon>Opisthorchiida</taxon>
        <taxon>Opisthorchiata</taxon>
        <taxon>Opisthorchiidae</taxon>
        <taxon>Opisthorchis</taxon>
    </lineage>
</organism>
<dbReference type="PANTHER" id="PTHR10870:SF0">
    <property type="entry name" value="CELL CYCLE CHECKPOINT PROTEIN RAD1"/>
    <property type="match status" value="1"/>
</dbReference>
<evidence type="ECO:0000256" key="3">
    <source>
        <dbReference type="ARBA" id="ARBA00022763"/>
    </source>
</evidence>
<feature type="non-terminal residue" evidence="6">
    <location>
        <position position="332"/>
    </location>
</feature>
<evidence type="ECO:0000313" key="6">
    <source>
        <dbReference type="EMBL" id="OON21501.1"/>
    </source>
</evidence>
<dbReference type="AlphaFoldDB" id="A0A1S8X4D2"/>
<keyword evidence="7" id="KW-1185">Reference proteome</keyword>
<dbReference type="PRINTS" id="PR01246">
    <property type="entry name" value="RAD1REPAIR"/>
</dbReference>
<dbReference type="GO" id="GO:0006281">
    <property type="term" value="P:DNA repair"/>
    <property type="evidence" value="ECO:0007669"/>
    <property type="project" value="UniProtKB-KW"/>
</dbReference>
<dbReference type="GO" id="GO:0030896">
    <property type="term" value="C:checkpoint clamp complex"/>
    <property type="evidence" value="ECO:0007669"/>
    <property type="project" value="TreeGrafter"/>
</dbReference>
<dbReference type="PRINTS" id="PR01245">
    <property type="entry name" value="RAD1REC1"/>
</dbReference>
<sequence>MLLDIGVRIIGVPLSLLGFRLLFHRRLPNDLRSPSGIMPRPTDALIYLTMDNAKTIISVLKAVQFRDLATIFATSNGLKVTVEDAKCIQGNAFLHSDLFREYHLGRDVISFKTNVSVVIDCLSIFGTSNQASTTSLILTYQDFGCTLDLILEENGVVAECNIKTMEAFEILDFDFSSSTSPDKVIIKSDCIREAFSELDMSSEILELGLLPAPAAQPRLRLTTYGSSGTTHFDLPRSSDQVEVFEVRPGHPRLARYRLSLLRPAINRALTLATRISIRINERGFLSMQHMINLLDGQVAFVEFFDDCLKVHMASSKAVTQSTQLDCVANPYK</sequence>
<dbReference type="Pfam" id="PF02144">
    <property type="entry name" value="Rad1"/>
    <property type="match status" value="1"/>
</dbReference>
<dbReference type="CDD" id="cd00577">
    <property type="entry name" value="PCNA"/>
    <property type="match status" value="1"/>
</dbReference>
<dbReference type="Proteomes" id="UP000243686">
    <property type="component" value="Unassembled WGS sequence"/>
</dbReference>
<dbReference type="InterPro" id="IPR003021">
    <property type="entry name" value="Rad1_Rec1_Rad17"/>
</dbReference>
<gene>
    <name evidence="6" type="ORF">X801_02601</name>
</gene>
<accession>A0A1S8X4D2</accession>
<dbReference type="Gene3D" id="3.70.10.10">
    <property type="match status" value="1"/>
</dbReference>
<proteinExistence type="inferred from homology"/>
<protein>
    <submittedName>
        <fullName evidence="6">Repair protein Rad1/Rec1/Rad17</fullName>
    </submittedName>
</protein>
<comment type="similarity">
    <text evidence="2">Belongs to the rad1 family.</text>
</comment>
<dbReference type="GO" id="GO:0000077">
    <property type="term" value="P:DNA damage checkpoint signaling"/>
    <property type="evidence" value="ECO:0007669"/>
    <property type="project" value="InterPro"/>
</dbReference>
<evidence type="ECO:0000256" key="5">
    <source>
        <dbReference type="ARBA" id="ARBA00023242"/>
    </source>
</evidence>
<keyword evidence="3" id="KW-0227">DNA damage</keyword>
<reference evidence="6 7" key="1">
    <citation type="submission" date="2015-03" db="EMBL/GenBank/DDBJ databases">
        <title>Draft genome of the nematode, Opisthorchis viverrini.</title>
        <authorList>
            <person name="Mitreva M."/>
        </authorList>
    </citation>
    <scope>NUCLEOTIDE SEQUENCE [LARGE SCALE GENOMIC DNA]</scope>
    <source>
        <strain evidence="6">Khon Kaen</strain>
    </source>
</reference>
<dbReference type="EMBL" id="KV892107">
    <property type="protein sequence ID" value="OON21501.1"/>
    <property type="molecule type" value="Genomic_DNA"/>
</dbReference>
<keyword evidence="4" id="KW-0234">DNA repair</keyword>
<evidence type="ECO:0000313" key="7">
    <source>
        <dbReference type="Proteomes" id="UP000243686"/>
    </source>
</evidence>
<dbReference type="InterPro" id="IPR003011">
    <property type="entry name" value="Cell_cycle_checkpoint_Rad1"/>
</dbReference>
<evidence type="ECO:0000256" key="4">
    <source>
        <dbReference type="ARBA" id="ARBA00023204"/>
    </source>
</evidence>
<dbReference type="PANTHER" id="PTHR10870">
    <property type="entry name" value="CELL CYCLE CHECKPOINT PROTEIN RAD1"/>
    <property type="match status" value="1"/>
</dbReference>
<name>A0A1S8X4D2_OPIVI</name>